<protein>
    <recommendedName>
        <fullName evidence="2">WSC domain-containing protein</fullName>
    </recommendedName>
</protein>
<evidence type="ECO:0000259" key="2">
    <source>
        <dbReference type="PROSITE" id="PS51212"/>
    </source>
</evidence>
<feature type="compositionally biased region" description="Low complexity" evidence="1">
    <location>
        <begin position="477"/>
        <end position="491"/>
    </location>
</feature>
<feature type="domain" description="WSC" evidence="2">
    <location>
        <begin position="531"/>
        <end position="621"/>
    </location>
</feature>
<accession>G2Y303</accession>
<organism evidence="3 4">
    <name type="scientific">Botryotinia fuckeliana (strain T4)</name>
    <name type="common">Noble rot fungus</name>
    <name type="synonym">Botrytis cinerea</name>
    <dbReference type="NCBI Taxonomy" id="999810"/>
    <lineage>
        <taxon>Eukaryota</taxon>
        <taxon>Fungi</taxon>
        <taxon>Dikarya</taxon>
        <taxon>Ascomycota</taxon>
        <taxon>Pezizomycotina</taxon>
        <taxon>Leotiomycetes</taxon>
        <taxon>Helotiales</taxon>
        <taxon>Sclerotiniaceae</taxon>
        <taxon>Botrytis</taxon>
    </lineage>
</organism>
<dbReference type="AlphaFoldDB" id="G2Y303"/>
<feature type="compositionally biased region" description="Polar residues" evidence="1">
    <location>
        <begin position="452"/>
        <end position="476"/>
    </location>
</feature>
<dbReference type="SMART" id="SM00321">
    <property type="entry name" value="WSC"/>
    <property type="match status" value="1"/>
</dbReference>
<gene>
    <name evidence="3" type="ORF">BofuT4_P039450.1</name>
</gene>
<dbReference type="InParanoid" id="G2Y303"/>
<name>G2Y303_BOTF4</name>
<evidence type="ECO:0000313" key="3">
    <source>
        <dbReference type="EMBL" id="CCD47043.1"/>
    </source>
</evidence>
<dbReference type="HOGENOM" id="CLU_428248_0_0_1"/>
<dbReference type="PROSITE" id="PS51212">
    <property type="entry name" value="WSC"/>
    <property type="match status" value="1"/>
</dbReference>
<dbReference type="Proteomes" id="UP000008177">
    <property type="component" value="Unplaced contigs"/>
</dbReference>
<sequence length="639" mass="63999">MDLRALPSSSLSQFPSFTSGEIATGSSAVETSSTFGSSIPIVGNIGSGTSLQFSASETPLSVFPSSLTSDVGSVSSSLVIVSSTVILTVESQTSEPVFSSTASLTNTALLETSVETLSSIPELNSSSEGTLPNTGGSQAISSTESLVISSTINPESQSTFLQTTSDSEVSNVSTEQILPSTESPEVISTTQSLSSAILPSTGPATEAPSSTQGIPSVATSTQLGEFSLAMSSSQTAEIYSSIQQGLSSTALIDSSQPAVSSELIGTASSEILSASASVTTTSLESTVISTVISSSAPDFGSESGSIAISSTTDILGSIAPSLSASASASQIDSASSASLVFSGSESTTILTSEFNLQSTASSTIPNESELPVASSTEGLLSTFVSSTSQTRFEENASSGSFPSSTLSSGSPPTFESLSSAGESETGIPPINNVASGSTSTSTAFETTFPASGSQISSTEPLSVASSTQDLSGSNGIPLSTSTNPSLSTLESEISSSTESVLSSEFPSMTIFSSASLSSTTLSSASASATSSFDYIGCSTNSTGTLDGPTTYSSDMTPAICSTICSEYEYYAVESGVKCVCGNNIETGGILSGANCTTTCGDGNGTLSCSSASASASASSLVTMLRPRKIAATGRYPRRW</sequence>
<dbReference type="Pfam" id="PF01822">
    <property type="entry name" value="WSC"/>
    <property type="match status" value="1"/>
</dbReference>
<feature type="compositionally biased region" description="Low complexity" evidence="1">
    <location>
        <begin position="397"/>
        <end position="414"/>
    </location>
</feature>
<dbReference type="OrthoDB" id="1046782at2759"/>
<dbReference type="EMBL" id="FQ790285">
    <property type="protein sequence ID" value="CCD47043.1"/>
    <property type="molecule type" value="Genomic_DNA"/>
</dbReference>
<evidence type="ECO:0000313" key="4">
    <source>
        <dbReference type="Proteomes" id="UP000008177"/>
    </source>
</evidence>
<feature type="compositionally biased region" description="Low complexity" evidence="1">
    <location>
        <begin position="434"/>
        <end position="451"/>
    </location>
</feature>
<dbReference type="InterPro" id="IPR002889">
    <property type="entry name" value="WSC_carb-bd"/>
</dbReference>
<feature type="region of interest" description="Disordered" evidence="1">
    <location>
        <begin position="391"/>
        <end position="491"/>
    </location>
</feature>
<proteinExistence type="predicted"/>
<evidence type="ECO:0000256" key="1">
    <source>
        <dbReference type="SAM" id="MobiDB-lite"/>
    </source>
</evidence>
<reference evidence="4" key="1">
    <citation type="journal article" date="2011" name="PLoS Genet.">
        <title>Genomic analysis of the necrotrophic fungal pathogens Sclerotinia sclerotiorum and Botrytis cinerea.</title>
        <authorList>
            <person name="Amselem J."/>
            <person name="Cuomo C.A."/>
            <person name="van Kan J.A."/>
            <person name="Viaud M."/>
            <person name="Benito E.P."/>
            <person name="Couloux A."/>
            <person name="Coutinho P.M."/>
            <person name="de Vries R.P."/>
            <person name="Dyer P.S."/>
            <person name="Fillinger S."/>
            <person name="Fournier E."/>
            <person name="Gout L."/>
            <person name="Hahn M."/>
            <person name="Kohn L."/>
            <person name="Lapalu N."/>
            <person name="Plummer K.M."/>
            <person name="Pradier J.M."/>
            <person name="Quevillon E."/>
            <person name="Sharon A."/>
            <person name="Simon A."/>
            <person name="ten Have A."/>
            <person name="Tudzynski B."/>
            <person name="Tudzynski P."/>
            <person name="Wincker P."/>
            <person name="Andrew M."/>
            <person name="Anthouard V."/>
            <person name="Beever R.E."/>
            <person name="Beffa R."/>
            <person name="Benoit I."/>
            <person name="Bouzid O."/>
            <person name="Brault B."/>
            <person name="Chen Z."/>
            <person name="Choquer M."/>
            <person name="Collemare J."/>
            <person name="Cotton P."/>
            <person name="Danchin E.G."/>
            <person name="Da Silva C."/>
            <person name="Gautier A."/>
            <person name="Giraud C."/>
            <person name="Giraud T."/>
            <person name="Gonzalez C."/>
            <person name="Grossetete S."/>
            <person name="Guldener U."/>
            <person name="Henrissat B."/>
            <person name="Howlett B.J."/>
            <person name="Kodira C."/>
            <person name="Kretschmer M."/>
            <person name="Lappartient A."/>
            <person name="Leroch M."/>
            <person name="Levis C."/>
            <person name="Mauceli E."/>
            <person name="Neuveglise C."/>
            <person name="Oeser B."/>
            <person name="Pearson M."/>
            <person name="Poulain J."/>
            <person name="Poussereau N."/>
            <person name="Quesneville H."/>
            <person name="Rascle C."/>
            <person name="Schumacher J."/>
            <person name="Segurens B."/>
            <person name="Sexton A."/>
            <person name="Silva E."/>
            <person name="Sirven C."/>
            <person name="Soanes D.M."/>
            <person name="Talbot N.J."/>
            <person name="Templeton M."/>
            <person name="Yandava C."/>
            <person name="Yarden O."/>
            <person name="Zeng Q."/>
            <person name="Rollins J.A."/>
            <person name="Lebrun M.H."/>
            <person name="Dickman M."/>
        </authorList>
    </citation>
    <scope>NUCLEOTIDE SEQUENCE [LARGE SCALE GENOMIC DNA]</scope>
    <source>
        <strain evidence="4">T4</strain>
    </source>
</reference>